<dbReference type="eggNOG" id="COG4227">
    <property type="taxonomic scope" value="Bacteria"/>
</dbReference>
<feature type="domain" description="Large polyvalent protein-associated" evidence="5">
    <location>
        <begin position="317"/>
        <end position="400"/>
    </location>
</feature>
<dbReference type="eggNOG" id="COG1669">
    <property type="taxonomic scope" value="Bacteria"/>
</dbReference>
<sequence>MADNTTTKERLKEITDSIETGIKGLFESDKYMQYLRTMSRFHSYSLNNTLLISMQKPDATLVAGFNKWRDQFSRHVKKGERGIKIIAPTPFKMKKEQEKIDPITHAPMLDEHGKVQTEEVEVKIPMFKVVSVFDLSQTEGEPLPALAADLTGDVNQYKIFMEALKRASPVPITFEPMGAGQDGYFSSREQRIALRDGMSEVQTVAAAIHEIAHSKLHNYEIEKLSTKVDESAPIPAPKDRRTEEVEAESIAFAVCTYYGIKTDENSFGYIASWSKGKELPELRSSLELINKTASALIGDIDRHFGEIAKEQGLEQSPEHLAYQVNELFFAIQTTEDGYDYSIYDKSYNLLDGGVYDDPTISIHEAIDSIVEDDSIIGISALSDRQNAMLIDYEELTAKADQVWQESMRTTEKPRLSKDSVHIEVAGHIGTWYVIDTTNIDGKDYFLLEHEEYGDETSNVIINAQSELIIDGVWNGFSDLEDHFDSIDILPSATKHPLPEPPSEEHSYPLPDPVVSIADRNSYGYLNDEMLPLSQERAAELFDQDLTVYMLFEDDTEAMAFDREDIDNHSGLFGIEKNDWTALQDYEELKGDGRLSPEILEQLFIESPKDAFAIYQLKRGEEYRDYHFEGLKYLQNAGLEVAHENYDFIYSATLSNFNGDVNNTLNKLYEQFNINHPTGFTGHSLSVSDIIVLKIDNVVSSHYVDSFGFQELPQFLELTPLVPDHFLIGEKIDTPRGSFSLTSMTKEQMEAAGYGFHHSSDDGKYHIMGNGTRAFAIRNEDNPLRTVEISTEQNFNKIDGILNNQPTVAELEATVKSGGTISLLDLANAVQAEKQDKRASVVEQLKPKPFQEKEKSKKVPTVGAEMER</sequence>
<dbReference type="eggNOG" id="COG2003">
    <property type="taxonomic scope" value="Bacteria"/>
</dbReference>
<evidence type="ECO:0000313" key="7">
    <source>
        <dbReference type="EMBL" id="AHM55945.1"/>
    </source>
</evidence>
<proteinExistence type="predicted"/>
<dbReference type="EMBL" id="CP007452">
    <property type="protein sequence ID" value="AHM55945.1"/>
    <property type="molecule type" value="Genomic_DNA"/>
</dbReference>
<feature type="domain" description="Large polyvalent protein-associated" evidence="6">
    <location>
        <begin position="414"/>
        <end position="480"/>
    </location>
</feature>
<dbReference type="InterPro" id="IPR041258">
    <property type="entry name" value="LPD18"/>
</dbReference>
<dbReference type="eggNOG" id="COG2856">
    <property type="taxonomic scope" value="Bacteria"/>
</dbReference>
<gene>
    <name evidence="7" type="ORF">EAL2_c06440</name>
</gene>
<dbReference type="InterPro" id="IPR013610">
    <property type="entry name" value="ArdC_N"/>
</dbReference>
<dbReference type="OrthoDB" id="9803716at2"/>
<feature type="domain" description="YodL-like" evidence="3">
    <location>
        <begin position="611"/>
        <end position="714"/>
    </location>
</feature>
<dbReference type="KEGG" id="eac:EAL2_c06440"/>
<dbReference type="STRING" id="1286171.EAL2_c06440"/>
<dbReference type="Pfam" id="PF08401">
    <property type="entry name" value="ArdcN"/>
    <property type="match status" value="1"/>
</dbReference>
<dbReference type="Pfam" id="PF18830">
    <property type="entry name" value="LPD16"/>
    <property type="match status" value="1"/>
</dbReference>
<evidence type="ECO:0000259" key="2">
    <source>
        <dbReference type="Pfam" id="PF08401"/>
    </source>
</evidence>
<dbReference type="HOGENOM" id="CLU_002880_0_0_9"/>
<dbReference type="PATRIC" id="fig|1286171.3.peg.590"/>
<dbReference type="InterPro" id="IPR025923">
    <property type="entry name" value="YodL-like_dom"/>
</dbReference>
<dbReference type="Pfam" id="PF14195">
    <property type="entry name" value="DUF4316"/>
    <property type="match status" value="1"/>
</dbReference>
<organism evidence="7 8">
    <name type="scientific">Peptoclostridium acidaminophilum DSM 3953</name>
    <dbReference type="NCBI Taxonomy" id="1286171"/>
    <lineage>
        <taxon>Bacteria</taxon>
        <taxon>Bacillati</taxon>
        <taxon>Bacillota</taxon>
        <taxon>Clostridia</taxon>
        <taxon>Peptostreptococcales</taxon>
        <taxon>Peptoclostridiaceae</taxon>
        <taxon>Peptoclostridium</taxon>
    </lineage>
</organism>
<accession>W8T502</accession>
<dbReference type="InterPro" id="IPR040568">
    <property type="entry name" value="LPD16"/>
</dbReference>
<feature type="region of interest" description="Disordered" evidence="1">
    <location>
        <begin position="834"/>
        <end position="867"/>
    </location>
</feature>
<evidence type="ECO:0000259" key="3">
    <source>
        <dbReference type="Pfam" id="PF14191"/>
    </source>
</evidence>
<evidence type="ECO:0000256" key="1">
    <source>
        <dbReference type="SAM" id="MobiDB-lite"/>
    </source>
</evidence>
<evidence type="ECO:0008006" key="9">
    <source>
        <dbReference type="Google" id="ProtNLM"/>
    </source>
</evidence>
<evidence type="ECO:0000259" key="6">
    <source>
        <dbReference type="Pfam" id="PF18832"/>
    </source>
</evidence>
<dbReference type="Pfam" id="PF18832">
    <property type="entry name" value="LPD18"/>
    <property type="match status" value="1"/>
</dbReference>
<feature type="compositionally biased region" description="Basic and acidic residues" evidence="1">
    <location>
        <begin position="834"/>
        <end position="856"/>
    </location>
</feature>
<keyword evidence="8" id="KW-1185">Reference proteome</keyword>
<evidence type="ECO:0000259" key="4">
    <source>
        <dbReference type="Pfam" id="PF14195"/>
    </source>
</evidence>
<dbReference type="Pfam" id="PF14191">
    <property type="entry name" value="YodL"/>
    <property type="match status" value="1"/>
</dbReference>
<reference evidence="7 8" key="1">
    <citation type="journal article" date="2014" name="Genome Announc.">
        <title>Complete Genome Sequence of Amino Acid-Utilizing Eubacterium acidaminophilum al-2 (DSM 3953).</title>
        <authorList>
            <person name="Poehlein A."/>
            <person name="Andreesen J.R."/>
            <person name="Daniel R."/>
        </authorList>
    </citation>
    <scope>NUCLEOTIDE SEQUENCE [LARGE SCALE GENOMIC DNA]</scope>
    <source>
        <strain evidence="7 8">DSM 3953</strain>
    </source>
</reference>
<protein>
    <recommendedName>
        <fullName evidence="9">DNA primase TraC</fullName>
    </recommendedName>
</protein>
<evidence type="ECO:0000259" key="5">
    <source>
        <dbReference type="Pfam" id="PF18830"/>
    </source>
</evidence>
<dbReference type="RefSeq" id="WP_025434989.1">
    <property type="nucleotide sequence ID" value="NZ_CP007452.1"/>
</dbReference>
<dbReference type="Proteomes" id="UP000019591">
    <property type="component" value="Chromosome"/>
</dbReference>
<dbReference type="AlphaFoldDB" id="W8T502"/>
<dbReference type="InterPro" id="IPR025465">
    <property type="entry name" value="DUF4316"/>
</dbReference>
<dbReference type="GO" id="GO:0003697">
    <property type="term" value="F:single-stranded DNA binding"/>
    <property type="evidence" value="ECO:0007669"/>
    <property type="project" value="InterPro"/>
</dbReference>
<feature type="domain" description="N-terminal" evidence="2">
    <location>
        <begin position="8"/>
        <end position="133"/>
    </location>
</feature>
<feature type="domain" description="DUF4316" evidence="4">
    <location>
        <begin position="779"/>
        <end position="826"/>
    </location>
</feature>
<name>W8T502_PEPAC</name>
<evidence type="ECO:0000313" key="8">
    <source>
        <dbReference type="Proteomes" id="UP000019591"/>
    </source>
</evidence>